<name>A0A9P1IJW0_9PELO</name>
<organism evidence="2 3">
    <name type="scientific">Caenorhabditis angaria</name>
    <dbReference type="NCBI Taxonomy" id="860376"/>
    <lineage>
        <taxon>Eukaryota</taxon>
        <taxon>Metazoa</taxon>
        <taxon>Ecdysozoa</taxon>
        <taxon>Nematoda</taxon>
        <taxon>Chromadorea</taxon>
        <taxon>Rhabditida</taxon>
        <taxon>Rhabditina</taxon>
        <taxon>Rhabditomorpha</taxon>
        <taxon>Rhabditoidea</taxon>
        <taxon>Rhabditidae</taxon>
        <taxon>Peloderinae</taxon>
        <taxon>Caenorhabditis</taxon>
    </lineage>
</organism>
<keyword evidence="3" id="KW-1185">Reference proteome</keyword>
<keyword evidence="1" id="KW-0472">Membrane</keyword>
<protein>
    <submittedName>
        <fullName evidence="2">Uncharacterized protein</fullName>
    </submittedName>
</protein>
<dbReference type="Proteomes" id="UP001152747">
    <property type="component" value="Unassembled WGS sequence"/>
</dbReference>
<gene>
    <name evidence="2" type="ORF">CAMP_LOCUS9426</name>
</gene>
<sequence>MKSNTDLQFGVKIALIIVGVVHLLLGLTVLFQALGERMAAENVIHEFEKINSTRIETITKEATIAPAVLMPFIAGTICLISISVCVKQCFICIIGANILELLLFIVALIRSHIVYSATSDAFDILREADKAGKISSEKKVL</sequence>
<comment type="caution">
    <text evidence="2">The sequence shown here is derived from an EMBL/GenBank/DDBJ whole genome shotgun (WGS) entry which is preliminary data.</text>
</comment>
<feature type="transmembrane region" description="Helical" evidence="1">
    <location>
        <begin position="64"/>
        <end position="82"/>
    </location>
</feature>
<dbReference type="EMBL" id="CANHGI010000004">
    <property type="protein sequence ID" value="CAI5446789.1"/>
    <property type="molecule type" value="Genomic_DNA"/>
</dbReference>
<reference evidence="2" key="1">
    <citation type="submission" date="2022-11" db="EMBL/GenBank/DDBJ databases">
        <authorList>
            <person name="Kikuchi T."/>
        </authorList>
    </citation>
    <scope>NUCLEOTIDE SEQUENCE</scope>
    <source>
        <strain evidence="2">PS1010</strain>
    </source>
</reference>
<dbReference type="AlphaFoldDB" id="A0A9P1IJW0"/>
<evidence type="ECO:0000256" key="1">
    <source>
        <dbReference type="SAM" id="Phobius"/>
    </source>
</evidence>
<feature type="transmembrane region" description="Helical" evidence="1">
    <location>
        <begin position="89"/>
        <end position="109"/>
    </location>
</feature>
<keyword evidence="1" id="KW-0812">Transmembrane</keyword>
<feature type="transmembrane region" description="Helical" evidence="1">
    <location>
        <begin position="12"/>
        <end position="34"/>
    </location>
</feature>
<evidence type="ECO:0000313" key="2">
    <source>
        <dbReference type="EMBL" id="CAI5446789.1"/>
    </source>
</evidence>
<evidence type="ECO:0000313" key="3">
    <source>
        <dbReference type="Proteomes" id="UP001152747"/>
    </source>
</evidence>
<proteinExistence type="predicted"/>
<accession>A0A9P1IJW0</accession>
<keyword evidence="1" id="KW-1133">Transmembrane helix</keyword>